<organism evidence="3 4">
    <name type="scientific">Olivibacter oleidegradans</name>
    <dbReference type="NCBI Taxonomy" id="760123"/>
    <lineage>
        <taxon>Bacteria</taxon>
        <taxon>Pseudomonadati</taxon>
        <taxon>Bacteroidota</taxon>
        <taxon>Sphingobacteriia</taxon>
        <taxon>Sphingobacteriales</taxon>
        <taxon>Sphingobacteriaceae</taxon>
        <taxon>Olivibacter</taxon>
    </lineage>
</organism>
<proteinExistence type="predicted"/>
<keyword evidence="1" id="KW-1133">Transmembrane helix</keyword>
<accession>A0ABV6HQN7</accession>
<dbReference type="EMBL" id="JBHLWO010000004">
    <property type="protein sequence ID" value="MFC0321200.1"/>
    <property type="molecule type" value="Genomic_DNA"/>
</dbReference>
<dbReference type="InterPro" id="IPR025992">
    <property type="entry name" value="Haem-bd"/>
</dbReference>
<keyword evidence="1" id="KW-0812">Transmembrane</keyword>
<reference evidence="3 4" key="1">
    <citation type="submission" date="2024-09" db="EMBL/GenBank/DDBJ databases">
        <authorList>
            <person name="Sun Q."/>
            <person name="Mori K."/>
        </authorList>
    </citation>
    <scope>NUCLEOTIDE SEQUENCE [LARGE SCALE GENOMIC DNA]</scope>
    <source>
        <strain evidence="3 4">CCM 7765</strain>
    </source>
</reference>
<evidence type="ECO:0000313" key="4">
    <source>
        <dbReference type="Proteomes" id="UP001589774"/>
    </source>
</evidence>
<protein>
    <submittedName>
        <fullName evidence="3">Heme-binding domain-containing protein</fullName>
    </submittedName>
</protein>
<sequence>MNTLRRLVLVIGIFLLFAMLLIQLIPREKRNTGSAGTNAITHIYTVPQPVNAVLKKACFDCHSNRTEYPWYSNIQPFARFMENHIIHGKEELNFDEFGSYPIKKRYNKLRSIESQLKDRTMPLKTYTLIHRDARLTKEEVALLINWSKELRNKIDAKL</sequence>
<evidence type="ECO:0000256" key="1">
    <source>
        <dbReference type="SAM" id="Phobius"/>
    </source>
</evidence>
<feature type="transmembrane region" description="Helical" evidence="1">
    <location>
        <begin position="7"/>
        <end position="25"/>
    </location>
</feature>
<evidence type="ECO:0000259" key="2">
    <source>
        <dbReference type="SMART" id="SM01235"/>
    </source>
</evidence>
<dbReference type="RefSeq" id="WP_130858309.1">
    <property type="nucleotide sequence ID" value="NZ_JBHLWO010000004.1"/>
</dbReference>
<name>A0ABV6HQN7_9SPHI</name>
<keyword evidence="4" id="KW-1185">Reference proteome</keyword>
<dbReference type="Pfam" id="PF14376">
    <property type="entry name" value="Haem_bd"/>
    <property type="match status" value="1"/>
</dbReference>
<evidence type="ECO:0000313" key="3">
    <source>
        <dbReference type="EMBL" id="MFC0321200.1"/>
    </source>
</evidence>
<gene>
    <name evidence="3" type="ORF">ACFFI0_22965</name>
</gene>
<dbReference type="Proteomes" id="UP001589774">
    <property type="component" value="Unassembled WGS sequence"/>
</dbReference>
<feature type="domain" description="Haem-binding" evidence="2">
    <location>
        <begin position="16"/>
        <end position="151"/>
    </location>
</feature>
<dbReference type="SMART" id="SM01235">
    <property type="entry name" value="Haem_bd"/>
    <property type="match status" value="1"/>
</dbReference>
<keyword evidence="1" id="KW-0472">Membrane</keyword>
<comment type="caution">
    <text evidence="3">The sequence shown here is derived from an EMBL/GenBank/DDBJ whole genome shotgun (WGS) entry which is preliminary data.</text>
</comment>